<organism evidence="1 2">
    <name type="scientific">Marinobacter nauticus</name>
    <name type="common">Marinobacter hydrocarbonoclasticus</name>
    <name type="synonym">Marinobacter aquaeolei</name>
    <dbReference type="NCBI Taxonomy" id="2743"/>
    <lineage>
        <taxon>Bacteria</taxon>
        <taxon>Pseudomonadati</taxon>
        <taxon>Pseudomonadota</taxon>
        <taxon>Gammaproteobacteria</taxon>
        <taxon>Pseudomonadales</taxon>
        <taxon>Marinobacteraceae</taxon>
        <taxon>Marinobacter</taxon>
    </lineage>
</organism>
<evidence type="ECO:0000313" key="2">
    <source>
        <dbReference type="Proteomes" id="UP000261325"/>
    </source>
</evidence>
<reference evidence="1 2" key="1">
    <citation type="journal article" date="2018" name="Nat. Biotechnol.">
        <title>A standardized bacterial taxonomy based on genome phylogeny substantially revises the tree of life.</title>
        <authorList>
            <person name="Parks D.H."/>
            <person name="Chuvochina M."/>
            <person name="Waite D.W."/>
            <person name="Rinke C."/>
            <person name="Skarshewski A."/>
            <person name="Chaumeil P.A."/>
            <person name="Hugenholtz P."/>
        </authorList>
    </citation>
    <scope>NUCLEOTIDE SEQUENCE [LARGE SCALE GENOMIC DNA]</scope>
    <source>
        <strain evidence="1">UBA9049</strain>
    </source>
</reference>
<dbReference type="AlphaFoldDB" id="A0A3B8WQN5"/>
<gene>
    <name evidence="1" type="ORF">DCF82_23735</name>
</gene>
<comment type="caution">
    <text evidence="1">The sequence shown here is derived from an EMBL/GenBank/DDBJ whole genome shotgun (WGS) entry which is preliminary data.</text>
</comment>
<dbReference type="GO" id="GO:0016301">
    <property type="term" value="F:kinase activity"/>
    <property type="evidence" value="ECO:0007669"/>
    <property type="project" value="UniProtKB-KW"/>
</dbReference>
<protein>
    <submittedName>
        <fullName evidence="1">Histidine kinase</fullName>
    </submittedName>
</protein>
<dbReference type="EMBL" id="DLYI01000318">
    <property type="protein sequence ID" value="HAC30790.1"/>
    <property type="molecule type" value="Genomic_DNA"/>
</dbReference>
<dbReference type="Proteomes" id="UP000261325">
    <property type="component" value="Unassembled WGS sequence"/>
</dbReference>
<keyword evidence="1" id="KW-0418">Kinase</keyword>
<dbReference type="SUPFAM" id="SSF109604">
    <property type="entry name" value="HD-domain/PDEase-like"/>
    <property type="match status" value="1"/>
</dbReference>
<accession>A0A3B8WQN5</accession>
<dbReference type="Gene3D" id="1.10.3210.10">
    <property type="entry name" value="Hypothetical protein af1432"/>
    <property type="match status" value="1"/>
</dbReference>
<keyword evidence="1" id="KW-0808">Transferase</keyword>
<evidence type="ECO:0000313" key="1">
    <source>
        <dbReference type="EMBL" id="HAC30790.1"/>
    </source>
</evidence>
<sequence>MANIVETIKSDLTAAIENDKLVLPTLPEVALQVREIAESEDSAIADLVKVISNDT</sequence>
<proteinExistence type="predicted"/>
<feature type="non-terminal residue" evidence="1">
    <location>
        <position position="55"/>
    </location>
</feature>
<name>A0A3B8WQN5_MARNT</name>